<dbReference type="eggNOG" id="COG4188">
    <property type="taxonomic scope" value="Bacteria"/>
</dbReference>
<dbReference type="InterPro" id="IPR029058">
    <property type="entry name" value="AB_hydrolase_fold"/>
</dbReference>
<evidence type="ECO:0000313" key="3">
    <source>
        <dbReference type="EMBL" id="EGG28548.1"/>
    </source>
</evidence>
<dbReference type="EMBL" id="AEIG01000095">
    <property type="protein sequence ID" value="EGG28548.1"/>
    <property type="molecule type" value="Genomic_DNA"/>
</dbReference>
<feature type="domain" description="PET hydrolase/cutinase-like" evidence="2">
    <location>
        <begin position="76"/>
        <end position="268"/>
    </location>
</feature>
<reference evidence="3 4" key="1">
    <citation type="journal article" date="2011" name="J. Bacteriol.">
        <title>Genome sequence of strain IMCC3088, a proteorhodopsin-containing marine bacterium belonging to the OM60/NOR5 clade.</title>
        <authorList>
            <person name="Jang Y."/>
            <person name="Oh H.M."/>
            <person name="Kang I."/>
            <person name="Lee K."/>
            <person name="Yang S.J."/>
            <person name="Cho J.C."/>
        </authorList>
    </citation>
    <scope>NUCLEOTIDE SEQUENCE [LARGE SCALE GENOMIC DNA]</scope>
    <source>
        <strain evidence="3 4">IMCC3088</strain>
    </source>
</reference>
<comment type="caution">
    <text evidence="3">The sequence shown here is derived from an EMBL/GenBank/DDBJ whole genome shotgun (WGS) entry which is preliminary data.</text>
</comment>
<protein>
    <recommendedName>
        <fullName evidence="2">PET hydrolase/cutinase-like domain-containing protein</fullName>
    </recommendedName>
</protein>
<dbReference type="RefSeq" id="WP_009576971.1">
    <property type="nucleotide sequence ID" value="NZ_AEIG01000095.1"/>
</dbReference>
<dbReference type="PANTHER" id="PTHR22946">
    <property type="entry name" value="DIENELACTONE HYDROLASE DOMAIN-CONTAINING PROTEIN-RELATED"/>
    <property type="match status" value="1"/>
</dbReference>
<dbReference type="Pfam" id="PF12740">
    <property type="entry name" value="PETase"/>
    <property type="match status" value="1"/>
</dbReference>
<gene>
    <name evidence="3" type="ORF">IMCC3088_2826</name>
</gene>
<evidence type="ECO:0000313" key="4">
    <source>
        <dbReference type="Proteomes" id="UP000005615"/>
    </source>
</evidence>
<name>F3L547_9GAMM</name>
<dbReference type="Gene3D" id="3.40.50.1820">
    <property type="entry name" value="alpha/beta hydrolase"/>
    <property type="match status" value="1"/>
</dbReference>
<dbReference type="OrthoDB" id="9814760at2"/>
<sequence length="393" mass="42379">MKALKISFFTLLMVALGLIGMSVIYAPQGFPEGSTTDQRAALTYYSVGSEAISLRDDSRGTQVNKEVPAKAGREFSGLVFFPDLESPPKQQFPLVIYSHGFSSSHKGGEYLGRYLAGLGFVVAMVDFPLTNMYAEGGPFVRDVVNQPADVSFLIDVLLDRSQRQNDTLSGLIDSDRIGVMGVSLGGFTSTLLAYHPTMGDPRVDAAISIAGPSSLFTDRFFTSRSLPFMMIAGTFDVLVPYQTNAAPIQTKSPDAWLVSIEGGAHTAFSGPTAAFRFLNNVDVIGCWAVLRNTQGDLDEPWYDLLGDESIGIDQQDQPVLCEDPVPNDAMNVVQQQWITQVAVGAFFEMTLSRDARKQGVAREFLANTFASEIAEVQVSTPAAHTISALSGGG</sequence>
<dbReference type="InterPro" id="IPR050261">
    <property type="entry name" value="FrsA_esterase"/>
</dbReference>
<evidence type="ECO:0000256" key="1">
    <source>
        <dbReference type="ARBA" id="ARBA00022801"/>
    </source>
</evidence>
<dbReference type="PANTHER" id="PTHR22946:SF9">
    <property type="entry name" value="POLYKETIDE TRANSFERASE AF380"/>
    <property type="match status" value="1"/>
</dbReference>
<dbReference type="STRING" id="2518989.IMCC3088_2826"/>
<organism evidence="3 4">
    <name type="scientific">Aequoribacter fuscus</name>
    <dbReference type="NCBI Taxonomy" id="2518989"/>
    <lineage>
        <taxon>Bacteria</taxon>
        <taxon>Pseudomonadati</taxon>
        <taxon>Pseudomonadota</taxon>
        <taxon>Gammaproteobacteria</taxon>
        <taxon>Cellvibrionales</taxon>
        <taxon>Halieaceae</taxon>
        <taxon>Aequoribacter</taxon>
    </lineage>
</organism>
<keyword evidence="4" id="KW-1185">Reference proteome</keyword>
<dbReference type="AlphaFoldDB" id="F3L547"/>
<evidence type="ECO:0000259" key="2">
    <source>
        <dbReference type="Pfam" id="PF12740"/>
    </source>
</evidence>
<dbReference type="SUPFAM" id="SSF53474">
    <property type="entry name" value="alpha/beta-Hydrolases"/>
    <property type="match status" value="1"/>
</dbReference>
<dbReference type="GO" id="GO:0052689">
    <property type="term" value="F:carboxylic ester hydrolase activity"/>
    <property type="evidence" value="ECO:0007669"/>
    <property type="project" value="UniProtKB-ARBA"/>
</dbReference>
<proteinExistence type="predicted"/>
<accession>F3L547</accession>
<keyword evidence="1" id="KW-0378">Hydrolase</keyword>
<dbReference type="InterPro" id="IPR041127">
    <property type="entry name" value="PET_hydrolase/cutinase-like"/>
</dbReference>
<dbReference type="Proteomes" id="UP000005615">
    <property type="component" value="Unassembled WGS sequence"/>
</dbReference>